<evidence type="ECO:0000259" key="1">
    <source>
        <dbReference type="PROSITE" id="PS51186"/>
    </source>
</evidence>
<gene>
    <name evidence="2" type="ORF">H9871_11080</name>
</gene>
<feature type="domain" description="N-acetyltransferase" evidence="1">
    <location>
        <begin position="7"/>
        <end position="149"/>
    </location>
</feature>
<dbReference type="InterPro" id="IPR016181">
    <property type="entry name" value="Acyl_CoA_acyltransferase"/>
</dbReference>
<dbReference type="EMBL" id="DXGD01000407">
    <property type="protein sequence ID" value="HIX00671.1"/>
    <property type="molecule type" value="Genomic_DNA"/>
</dbReference>
<evidence type="ECO:0000313" key="2">
    <source>
        <dbReference type="EMBL" id="HIX00671.1"/>
    </source>
</evidence>
<dbReference type="Pfam" id="PF13508">
    <property type="entry name" value="Acetyltransf_7"/>
    <property type="match status" value="1"/>
</dbReference>
<dbReference type="InterPro" id="IPR000182">
    <property type="entry name" value="GNAT_dom"/>
</dbReference>
<dbReference type="GO" id="GO:0016747">
    <property type="term" value="F:acyltransferase activity, transferring groups other than amino-acyl groups"/>
    <property type="evidence" value="ECO:0007669"/>
    <property type="project" value="InterPro"/>
</dbReference>
<protein>
    <submittedName>
        <fullName evidence="2">GNAT family N-acetyltransferase</fullName>
    </submittedName>
</protein>
<accession>A0A9D2A8N0</accession>
<dbReference type="AlphaFoldDB" id="A0A9D2A8N0"/>
<feature type="non-terminal residue" evidence="2">
    <location>
        <position position="1"/>
    </location>
</feature>
<sequence length="151" mass="16034">ELLRAGLNVREQPEALMVLKRLDHAAVVTPSGYLIHVDSEARRGRAQITADKLTAAVTHRGAVVASGQACVAGDTMIADRILTDPAHRRKGLARAVMNALTEYSYRQGARQGVLVASATGQRLYSALGWDYHLRLVVGQGAGPEKAAAPGV</sequence>
<reference evidence="2" key="2">
    <citation type="submission" date="2021-04" db="EMBL/GenBank/DDBJ databases">
        <authorList>
            <person name="Gilroy R."/>
        </authorList>
    </citation>
    <scope>NUCLEOTIDE SEQUENCE</scope>
    <source>
        <strain evidence="2">ChiHejej3B27-3195</strain>
    </source>
</reference>
<dbReference type="CDD" id="cd04301">
    <property type="entry name" value="NAT_SF"/>
    <property type="match status" value="1"/>
</dbReference>
<dbReference type="Gene3D" id="3.40.630.30">
    <property type="match status" value="1"/>
</dbReference>
<evidence type="ECO:0000313" key="3">
    <source>
        <dbReference type="Proteomes" id="UP000824151"/>
    </source>
</evidence>
<organism evidence="2 3">
    <name type="scientific">Candidatus Nesterenkonia stercoripullorum</name>
    <dbReference type="NCBI Taxonomy" id="2838701"/>
    <lineage>
        <taxon>Bacteria</taxon>
        <taxon>Bacillati</taxon>
        <taxon>Actinomycetota</taxon>
        <taxon>Actinomycetes</taxon>
        <taxon>Micrococcales</taxon>
        <taxon>Micrococcaceae</taxon>
        <taxon>Nesterenkonia</taxon>
    </lineage>
</organism>
<comment type="caution">
    <text evidence="2">The sequence shown here is derived from an EMBL/GenBank/DDBJ whole genome shotgun (WGS) entry which is preliminary data.</text>
</comment>
<dbReference type="PROSITE" id="PS51186">
    <property type="entry name" value="GNAT"/>
    <property type="match status" value="1"/>
</dbReference>
<dbReference type="SUPFAM" id="SSF55729">
    <property type="entry name" value="Acyl-CoA N-acyltransferases (Nat)"/>
    <property type="match status" value="1"/>
</dbReference>
<dbReference type="Proteomes" id="UP000824151">
    <property type="component" value="Unassembled WGS sequence"/>
</dbReference>
<reference evidence="2" key="1">
    <citation type="journal article" date="2021" name="PeerJ">
        <title>Extensive microbial diversity within the chicken gut microbiome revealed by metagenomics and culture.</title>
        <authorList>
            <person name="Gilroy R."/>
            <person name="Ravi A."/>
            <person name="Getino M."/>
            <person name="Pursley I."/>
            <person name="Horton D.L."/>
            <person name="Alikhan N.F."/>
            <person name="Baker D."/>
            <person name="Gharbi K."/>
            <person name="Hall N."/>
            <person name="Watson M."/>
            <person name="Adriaenssens E.M."/>
            <person name="Foster-Nyarko E."/>
            <person name="Jarju S."/>
            <person name="Secka A."/>
            <person name="Antonio M."/>
            <person name="Oren A."/>
            <person name="Chaudhuri R.R."/>
            <person name="La Ragione R."/>
            <person name="Hildebrand F."/>
            <person name="Pallen M.J."/>
        </authorList>
    </citation>
    <scope>NUCLEOTIDE SEQUENCE</scope>
    <source>
        <strain evidence="2">ChiHejej3B27-3195</strain>
    </source>
</reference>
<proteinExistence type="predicted"/>
<name>A0A9D2A8N0_9MICC</name>